<keyword evidence="10 12" id="KW-0704">Schiff base</keyword>
<proteinExistence type="inferred from homology"/>
<dbReference type="PRINTS" id="PR00146">
    <property type="entry name" value="DHPICSNTHASE"/>
</dbReference>
<dbReference type="NCBIfam" id="TIGR02313">
    <property type="entry name" value="HpaI-NOT-DapA"/>
    <property type="match status" value="1"/>
</dbReference>
<dbReference type="UniPathway" id="UPA00034">
    <property type="reaction ID" value="UER00017"/>
</dbReference>
<dbReference type="Gene3D" id="3.20.20.70">
    <property type="entry name" value="Aldolase class I"/>
    <property type="match status" value="1"/>
</dbReference>
<name>A0A537LFM1_9BACT</name>
<comment type="catalytic activity">
    <reaction evidence="11 12">
        <text>L-aspartate 4-semialdehyde + pyruvate = (2S,4S)-4-hydroxy-2,3,4,5-tetrahydrodipicolinate + H2O + H(+)</text>
        <dbReference type="Rhea" id="RHEA:34171"/>
        <dbReference type="ChEBI" id="CHEBI:15361"/>
        <dbReference type="ChEBI" id="CHEBI:15377"/>
        <dbReference type="ChEBI" id="CHEBI:15378"/>
        <dbReference type="ChEBI" id="CHEBI:67139"/>
        <dbReference type="ChEBI" id="CHEBI:537519"/>
        <dbReference type="EC" id="4.3.3.7"/>
    </reaction>
</comment>
<gene>
    <name evidence="16" type="primary">hpaI</name>
    <name evidence="12" type="synonym">dapA</name>
    <name evidence="16" type="ORF">E6H01_00405</name>
</gene>
<dbReference type="InterPro" id="IPR002220">
    <property type="entry name" value="DapA-like"/>
</dbReference>
<keyword evidence="8 12" id="KW-0457">Lysine biosynthesis</keyword>
<dbReference type="CDD" id="cd00950">
    <property type="entry name" value="DHDPS"/>
    <property type="match status" value="1"/>
</dbReference>
<evidence type="ECO:0000256" key="15">
    <source>
        <dbReference type="PIRSR" id="PIRSR001365-2"/>
    </source>
</evidence>
<dbReference type="PROSITE" id="PS00666">
    <property type="entry name" value="DHDPS_2"/>
    <property type="match status" value="1"/>
</dbReference>
<dbReference type="Proteomes" id="UP000319353">
    <property type="component" value="Unassembled WGS sequence"/>
</dbReference>
<comment type="subunit">
    <text evidence="12">Homotetramer; dimer of dimers.</text>
</comment>
<keyword evidence="5 12" id="KW-0963">Cytoplasm</keyword>
<evidence type="ECO:0000313" key="17">
    <source>
        <dbReference type="Proteomes" id="UP000319353"/>
    </source>
</evidence>
<keyword evidence="9 12" id="KW-0456">Lyase</keyword>
<evidence type="ECO:0000256" key="6">
    <source>
        <dbReference type="ARBA" id="ARBA00022605"/>
    </source>
</evidence>
<dbReference type="PANTHER" id="PTHR12128">
    <property type="entry name" value="DIHYDRODIPICOLINATE SYNTHASE"/>
    <property type="match status" value="1"/>
</dbReference>
<dbReference type="InterPro" id="IPR020625">
    <property type="entry name" value="Schiff_base-form_aldolases_AS"/>
</dbReference>
<comment type="function">
    <text evidence="1 12">Catalyzes the condensation of (S)-aspartate-beta-semialdehyde [(S)-ASA] and pyruvate to 4-hydroxy-tetrahydrodipicolinate (HTPA).</text>
</comment>
<feature type="binding site" evidence="12 15">
    <location>
        <position position="46"/>
    </location>
    <ligand>
        <name>pyruvate</name>
        <dbReference type="ChEBI" id="CHEBI:15361"/>
    </ligand>
</feature>
<evidence type="ECO:0000256" key="7">
    <source>
        <dbReference type="ARBA" id="ARBA00022915"/>
    </source>
</evidence>
<dbReference type="AlphaFoldDB" id="A0A537LFM1"/>
<dbReference type="GO" id="GO:0005829">
    <property type="term" value="C:cytosol"/>
    <property type="evidence" value="ECO:0007669"/>
    <property type="project" value="TreeGrafter"/>
</dbReference>
<evidence type="ECO:0000256" key="11">
    <source>
        <dbReference type="ARBA" id="ARBA00047836"/>
    </source>
</evidence>
<feature type="site" description="Part of a proton relay during catalysis" evidence="12">
    <location>
        <position position="45"/>
    </location>
</feature>
<dbReference type="SMART" id="SM01130">
    <property type="entry name" value="DHDPS"/>
    <property type="match status" value="1"/>
</dbReference>
<dbReference type="EMBL" id="VBAL01000007">
    <property type="protein sequence ID" value="TMJ06809.1"/>
    <property type="molecule type" value="Genomic_DNA"/>
</dbReference>
<comment type="caution">
    <text evidence="16">The sequence shown here is derived from an EMBL/GenBank/DDBJ whole genome shotgun (WGS) entry which is preliminary data.</text>
</comment>
<dbReference type="GO" id="GO:0019877">
    <property type="term" value="P:diaminopimelate biosynthetic process"/>
    <property type="evidence" value="ECO:0007669"/>
    <property type="project" value="UniProtKB-UniRule"/>
</dbReference>
<comment type="caution">
    <text evidence="12">Was originally thought to be a dihydrodipicolinate synthase (DHDPS), catalyzing the condensation of (S)-aspartate-beta-semialdehyde [(S)-ASA] and pyruvate to dihydrodipicolinate (DHDP). However, it was shown in E.coli that the product of the enzymatic reaction is not dihydrodipicolinate but in fact (4S)-4-hydroxy-2,3,4,5-tetrahydro-(2S)-dipicolinic acid (HTPA), and that the consecutive dehydration reaction leading to DHDP is not spontaneous but catalyzed by DapB.</text>
</comment>
<evidence type="ECO:0000256" key="14">
    <source>
        <dbReference type="PIRSR" id="PIRSR001365-1"/>
    </source>
</evidence>
<evidence type="ECO:0000256" key="3">
    <source>
        <dbReference type="ARBA" id="ARBA00007592"/>
    </source>
</evidence>
<dbReference type="Pfam" id="PF00701">
    <property type="entry name" value="DHDPS"/>
    <property type="match status" value="1"/>
</dbReference>
<feature type="site" description="Part of a proton relay during catalysis" evidence="12">
    <location>
        <position position="108"/>
    </location>
</feature>
<evidence type="ECO:0000256" key="1">
    <source>
        <dbReference type="ARBA" id="ARBA00003294"/>
    </source>
</evidence>
<sequence>MSAMRGSLVPVVTPFRKGQLDDSRFVDLIEWQIDSGSHGVVVAGTTGEPSALTLEEREHLIELAVRTVRRRVPVIAGTGTTNHAETLRLTQFAKRIGADAALVVVPYYTRPTQEGLYRHFRGIADAVDLPVFIYNIPGRTAVNLEPQTIARLARDCRNIIGVKEANKDFEHVNRVIHLCGPNFLVYSGIELLCFPILAIGGAGHVSATANILPREVARLYDLAAGGQWDAARDLHYHLLPMNEALFVETNPVPVKTALGLMGRIDPEVRLPLAPMSPDNVERLKHVMASYGLVPQPARA</sequence>
<dbReference type="PIRSF" id="PIRSF001365">
    <property type="entry name" value="DHDPS"/>
    <property type="match status" value="1"/>
</dbReference>
<accession>A0A537LFM1</accession>
<comment type="pathway">
    <text evidence="2 12">Amino-acid biosynthesis; L-lysine biosynthesis via DAP pathway; (S)-tetrahydrodipicolinate from L-aspartate: step 3/4.</text>
</comment>
<dbReference type="SUPFAM" id="SSF51569">
    <property type="entry name" value="Aldolase"/>
    <property type="match status" value="1"/>
</dbReference>
<feature type="binding site" evidence="12 15">
    <location>
        <position position="205"/>
    </location>
    <ligand>
        <name>pyruvate</name>
        <dbReference type="ChEBI" id="CHEBI:15361"/>
    </ligand>
</feature>
<evidence type="ECO:0000313" key="16">
    <source>
        <dbReference type="EMBL" id="TMJ06809.1"/>
    </source>
</evidence>
<reference evidence="16 17" key="1">
    <citation type="journal article" date="2019" name="Nat. Microbiol.">
        <title>Mediterranean grassland soil C-N compound turnover is dependent on rainfall and depth, and is mediated by genomically divergent microorganisms.</title>
        <authorList>
            <person name="Diamond S."/>
            <person name="Andeer P.F."/>
            <person name="Li Z."/>
            <person name="Crits-Christoph A."/>
            <person name="Burstein D."/>
            <person name="Anantharaman K."/>
            <person name="Lane K.R."/>
            <person name="Thomas B.C."/>
            <person name="Pan C."/>
            <person name="Northen T.R."/>
            <person name="Banfield J.F."/>
        </authorList>
    </citation>
    <scope>NUCLEOTIDE SEQUENCE [LARGE SCALE GENOMIC DNA]</scope>
    <source>
        <strain evidence="16">NP_4</strain>
    </source>
</reference>
<evidence type="ECO:0000256" key="12">
    <source>
        <dbReference type="HAMAP-Rule" id="MF_00418"/>
    </source>
</evidence>
<comment type="similarity">
    <text evidence="3 12 13">Belongs to the DapA family.</text>
</comment>
<dbReference type="EC" id="4.3.3.7" evidence="4 12"/>
<dbReference type="InterPro" id="IPR012691">
    <property type="entry name" value="HpaI_NOT_DapA"/>
</dbReference>
<dbReference type="PANTHER" id="PTHR12128:SF66">
    <property type="entry name" value="4-HYDROXY-2-OXOGLUTARATE ALDOLASE, MITOCHONDRIAL"/>
    <property type="match status" value="1"/>
</dbReference>
<dbReference type="InterPro" id="IPR005263">
    <property type="entry name" value="DapA"/>
</dbReference>
<dbReference type="GO" id="GO:0008840">
    <property type="term" value="F:4-hydroxy-tetrahydrodipicolinate synthase activity"/>
    <property type="evidence" value="ECO:0007669"/>
    <property type="project" value="UniProtKB-UniRule"/>
</dbReference>
<evidence type="ECO:0000256" key="9">
    <source>
        <dbReference type="ARBA" id="ARBA00023239"/>
    </source>
</evidence>
<evidence type="ECO:0000256" key="4">
    <source>
        <dbReference type="ARBA" id="ARBA00012086"/>
    </source>
</evidence>
<organism evidence="16 17">
    <name type="scientific">Candidatus Segetimicrobium genomatis</name>
    <dbReference type="NCBI Taxonomy" id="2569760"/>
    <lineage>
        <taxon>Bacteria</taxon>
        <taxon>Bacillati</taxon>
        <taxon>Candidatus Sysuimicrobiota</taxon>
        <taxon>Candidatus Sysuimicrobiia</taxon>
        <taxon>Candidatus Sysuimicrobiales</taxon>
        <taxon>Candidatus Segetimicrobiaceae</taxon>
        <taxon>Candidatus Segetimicrobium</taxon>
    </lineage>
</organism>
<comment type="subcellular location">
    <subcellularLocation>
        <location evidence="12">Cytoplasm</location>
    </subcellularLocation>
</comment>
<dbReference type="GO" id="GO:0009089">
    <property type="term" value="P:lysine biosynthetic process via diaminopimelate"/>
    <property type="evidence" value="ECO:0007669"/>
    <property type="project" value="UniProtKB-UniRule"/>
</dbReference>
<evidence type="ECO:0000256" key="2">
    <source>
        <dbReference type="ARBA" id="ARBA00005120"/>
    </source>
</evidence>
<evidence type="ECO:0000256" key="5">
    <source>
        <dbReference type="ARBA" id="ARBA00022490"/>
    </source>
</evidence>
<dbReference type="NCBIfam" id="TIGR00674">
    <property type="entry name" value="dapA"/>
    <property type="match status" value="1"/>
</dbReference>
<dbReference type="HAMAP" id="MF_00418">
    <property type="entry name" value="DapA"/>
    <property type="match status" value="1"/>
</dbReference>
<dbReference type="InterPro" id="IPR013785">
    <property type="entry name" value="Aldolase_TIM"/>
</dbReference>
<keyword evidence="6 12" id="KW-0028">Amino-acid biosynthesis</keyword>
<feature type="active site" description="Proton donor/acceptor" evidence="12 14">
    <location>
        <position position="134"/>
    </location>
</feature>
<protein>
    <recommendedName>
        <fullName evidence="4 12">4-hydroxy-tetrahydrodipicolinate synthase</fullName>
        <shortName evidence="12">HTPA synthase</shortName>
        <ecNumber evidence="4 12">4.3.3.7</ecNumber>
    </recommendedName>
</protein>
<feature type="active site" description="Schiff-base intermediate with substrate" evidence="12 14">
    <location>
        <position position="163"/>
    </location>
</feature>
<evidence type="ECO:0000256" key="10">
    <source>
        <dbReference type="ARBA" id="ARBA00023270"/>
    </source>
</evidence>
<evidence type="ECO:0000256" key="13">
    <source>
        <dbReference type="PIRNR" id="PIRNR001365"/>
    </source>
</evidence>
<evidence type="ECO:0000256" key="8">
    <source>
        <dbReference type="ARBA" id="ARBA00023154"/>
    </source>
</evidence>
<keyword evidence="7 12" id="KW-0220">Diaminopimelate biosynthesis</keyword>